<dbReference type="EMBL" id="AP025314">
    <property type="protein sequence ID" value="BDD10862.1"/>
    <property type="molecule type" value="Genomic_DNA"/>
</dbReference>
<evidence type="ECO:0000313" key="2">
    <source>
        <dbReference type="Proteomes" id="UP001348817"/>
    </source>
</evidence>
<proteinExistence type="predicted"/>
<dbReference type="KEGG" id="fax:FUAX_32940"/>
<name>A0AAU9CV20_9BACT</name>
<accession>A0AAU9CV20</accession>
<dbReference type="Proteomes" id="UP001348817">
    <property type="component" value="Chromosome"/>
</dbReference>
<organism evidence="1 2">
    <name type="scientific">Fulvitalea axinellae</name>
    <dbReference type="NCBI Taxonomy" id="1182444"/>
    <lineage>
        <taxon>Bacteria</taxon>
        <taxon>Pseudomonadati</taxon>
        <taxon>Bacteroidota</taxon>
        <taxon>Cytophagia</taxon>
        <taxon>Cytophagales</taxon>
        <taxon>Persicobacteraceae</taxon>
        <taxon>Fulvitalea</taxon>
    </lineage>
</organism>
<gene>
    <name evidence="1" type="ORF">FUAX_32940</name>
</gene>
<reference evidence="1 2" key="1">
    <citation type="submission" date="2021-12" db="EMBL/GenBank/DDBJ databases">
        <title>Genome sequencing of bacteria with rrn-lacking chromosome and rrn-plasmid.</title>
        <authorList>
            <person name="Anda M."/>
            <person name="Iwasaki W."/>
        </authorList>
    </citation>
    <scope>NUCLEOTIDE SEQUENCE [LARGE SCALE GENOMIC DNA]</scope>
    <source>
        <strain evidence="1 2">DSM 100852</strain>
    </source>
</reference>
<evidence type="ECO:0000313" key="1">
    <source>
        <dbReference type="EMBL" id="BDD10862.1"/>
    </source>
</evidence>
<dbReference type="RefSeq" id="WP_338392390.1">
    <property type="nucleotide sequence ID" value="NZ_AP025314.1"/>
</dbReference>
<keyword evidence="2" id="KW-1185">Reference proteome</keyword>
<protein>
    <submittedName>
        <fullName evidence="1">Uncharacterized protein</fullName>
    </submittedName>
</protein>
<sequence length="83" mass="8416">MALDKNKLEANIAERIKGVDLTDKGATASLVRILAEEIAEYVRPLEEAYNGHTHGGVIVAVTGGSGAPAVGTPGNSGGTTSKV</sequence>
<dbReference type="AlphaFoldDB" id="A0AAU9CV20"/>